<gene>
    <name evidence="2" type="ORF">ABID46_000868</name>
</gene>
<evidence type="ECO:0000256" key="1">
    <source>
        <dbReference type="SAM" id="Phobius"/>
    </source>
</evidence>
<keyword evidence="1" id="KW-0812">Transmembrane</keyword>
<evidence type="ECO:0000313" key="2">
    <source>
        <dbReference type="EMBL" id="MET3731301.1"/>
    </source>
</evidence>
<dbReference type="PIRSF" id="PIRSF002599">
    <property type="entry name" value="Cold_shock_A"/>
    <property type="match status" value="1"/>
</dbReference>
<accession>A0ABV2LRV6</accession>
<keyword evidence="3" id="KW-1185">Reference proteome</keyword>
<comment type="caution">
    <text evidence="2">The sequence shown here is derived from an EMBL/GenBank/DDBJ whole genome shotgun (WGS) entry which is preliminary data.</text>
</comment>
<feature type="transmembrane region" description="Helical" evidence="1">
    <location>
        <begin position="33"/>
        <end position="54"/>
    </location>
</feature>
<proteinExistence type="predicted"/>
<dbReference type="InterPro" id="IPR012156">
    <property type="entry name" value="Cold_shock_CspA"/>
</dbReference>
<feature type="transmembrane region" description="Helical" evidence="1">
    <location>
        <begin position="63"/>
        <end position="82"/>
    </location>
</feature>
<dbReference type="InterPro" id="IPR010718">
    <property type="entry name" value="DUF1294"/>
</dbReference>
<keyword evidence="1" id="KW-1133">Transmembrane helix</keyword>
<evidence type="ECO:0000313" key="3">
    <source>
        <dbReference type="Proteomes" id="UP001549146"/>
    </source>
</evidence>
<dbReference type="EMBL" id="JBEPMO010000003">
    <property type="protein sequence ID" value="MET3731301.1"/>
    <property type="molecule type" value="Genomic_DNA"/>
</dbReference>
<organism evidence="2 3">
    <name type="scientific">Moheibacter stercoris</name>
    <dbReference type="NCBI Taxonomy" id="1628251"/>
    <lineage>
        <taxon>Bacteria</taxon>
        <taxon>Pseudomonadati</taxon>
        <taxon>Bacteroidota</taxon>
        <taxon>Flavobacteriia</taxon>
        <taxon>Flavobacteriales</taxon>
        <taxon>Weeksellaceae</taxon>
        <taxon>Moheibacter</taxon>
    </lineage>
</organism>
<dbReference type="RefSeq" id="WP_354507428.1">
    <property type="nucleotide sequence ID" value="NZ_JBEPMO010000003.1"/>
</dbReference>
<name>A0ABV2LRV6_9FLAO</name>
<protein>
    <submittedName>
        <fullName evidence="2">Uncharacterized membrane protein YsdA (DUF1294 family)</fullName>
    </submittedName>
</protein>
<dbReference type="Pfam" id="PF06961">
    <property type="entry name" value="DUF1294"/>
    <property type="match status" value="1"/>
</dbReference>
<keyword evidence="1" id="KW-0472">Membrane</keyword>
<sequence>MRYLFIILNLITFIAFAWDKHKAKNNQRRISESTLLLLTLFGGTIGAILAMILFRHKTAKTSFLLKVAAIILFQILLILYFFNTYFPNY</sequence>
<reference evidence="2 3" key="1">
    <citation type="submission" date="2024-06" db="EMBL/GenBank/DDBJ databases">
        <title>Genomic Encyclopedia of Type Strains, Phase IV (KMG-IV): sequencing the most valuable type-strain genomes for metagenomic binning, comparative biology and taxonomic classification.</title>
        <authorList>
            <person name="Goeker M."/>
        </authorList>
    </citation>
    <scope>NUCLEOTIDE SEQUENCE [LARGE SCALE GENOMIC DNA]</scope>
    <source>
        <strain evidence="2 3">DSM 29388</strain>
    </source>
</reference>
<dbReference type="Proteomes" id="UP001549146">
    <property type="component" value="Unassembled WGS sequence"/>
</dbReference>